<keyword evidence="1" id="KW-0378">Hydrolase</keyword>
<keyword evidence="2" id="KW-0326">Glycosidase</keyword>
<dbReference type="InterPro" id="IPR013780">
    <property type="entry name" value="Glyco_hydro_b"/>
</dbReference>
<dbReference type="SMART" id="SM00642">
    <property type="entry name" value="Aamy"/>
    <property type="match status" value="1"/>
</dbReference>
<dbReference type="PANTHER" id="PTHR10357">
    <property type="entry name" value="ALPHA-AMYLASE FAMILY MEMBER"/>
    <property type="match status" value="1"/>
</dbReference>
<reference evidence="5" key="1">
    <citation type="submission" date="2019-05" db="EMBL/GenBank/DDBJ databases">
        <title>Complete genome sequencing of Absiella argi strain JCM 30884.</title>
        <authorList>
            <person name="Sakamoto M."/>
            <person name="Murakami T."/>
            <person name="Mori H."/>
        </authorList>
    </citation>
    <scope>NUCLEOTIDE SEQUENCE [LARGE SCALE GENOMIC DNA]</scope>
    <source>
        <strain evidence="5">JCM 30884</strain>
    </source>
</reference>
<dbReference type="Gene3D" id="3.20.20.80">
    <property type="entry name" value="Glycosidases"/>
    <property type="match status" value="1"/>
</dbReference>
<dbReference type="PANTHER" id="PTHR10357:SF210">
    <property type="entry name" value="MALTODEXTRIN GLUCOSIDASE"/>
    <property type="match status" value="1"/>
</dbReference>
<dbReference type="AlphaFoldDB" id="A0A6N4TGI4"/>
<dbReference type="GO" id="GO:0005975">
    <property type="term" value="P:carbohydrate metabolic process"/>
    <property type="evidence" value="ECO:0007669"/>
    <property type="project" value="InterPro"/>
</dbReference>
<dbReference type="PROSITE" id="PS51257">
    <property type="entry name" value="PROKAR_LIPOPROTEIN"/>
    <property type="match status" value="1"/>
</dbReference>
<proteinExistence type="predicted"/>
<protein>
    <submittedName>
        <fullName evidence="4">Maltodextrin glucosidase</fullName>
    </submittedName>
</protein>
<dbReference type="Gene3D" id="2.60.40.1180">
    <property type="entry name" value="Golgi alpha-mannosidase II"/>
    <property type="match status" value="1"/>
</dbReference>
<evidence type="ECO:0000313" key="5">
    <source>
        <dbReference type="Proteomes" id="UP000464754"/>
    </source>
</evidence>
<accession>A0A6N4TGI4</accession>
<dbReference type="Proteomes" id="UP000464754">
    <property type="component" value="Chromosome"/>
</dbReference>
<dbReference type="Pfam" id="PF00128">
    <property type="entry name" value="Alpha-amylase"/>
    <property type="match status" value="1"/>
</dbReference>
<evidence type="ECO:0000256" key="1">
    <source>
        <dbReference type="ARBA" id="ARBA00022801"/>
    </source>
</evidence>
<dbReference type="InterPro" id="IPR017853">
    <property type="entry name" value="GH"/>
</dbReference>
<dbReference type="InterPro" id="IPR037135">
    <property type="entry name" value="DUF1653-like_dom_sf"/>
</dbReference>
<dbReference type="Pfam" id="PF07866">
    <property type="entry name" value="DUF1653"/>
    <property type="match status" value="1"/>
</dbReference>
<organism evidence="4 5">
    <name type="scientific">Amedibacterium intestinale</name>
    <dbReference type="NCBI Taxonomy" id="2583452"/>
    <lineage>
        <taxon>Bacteria</taxon>
        <taxon>Bacillati</taxon>
        <taxon>Bacillota</taxon>
        <taxon>Erysipelotrichia</taxon>
        <taxon>Erysipelotrichales</taxon>
        <taxon>Erysipelotrichaceae</taxon>
        <taxon>Amedibacterium</taxon>
    </lineage>
</organism>
<dbReference type="RefSeq" id="WP_118277349.1">
    <property type="nucleotide sequence ID" value="NZ_AP019695.1"/>
</dbReference>
<sequence>MNDWTKKAIFYHIYPLGFCGCEQYHQDTITPRIHKLKDWIPHFKKLHINALYLGPVFESFEHGYDTSDYRTLDHRLGTNKDFIDVCDALHGNGIRIVLDGVFNHVGRNFWAFKDVQQRKEASPYCNWFSNLNFNCPSPMGDSFTYDTWQGHYNLVKLNLYNEEVIQYLLDCVNFWIDTFAIDGLRLDAADCIPFSFFQRLRQFRKQKKEDFWLMGEIIHGDYNRWANNEMLDSVTNYECYKGLYSSHNTKNYFEIAYSFNRQFGNDGIYKNLTLYNFVDNHDVNRLASTLNDKNDLFNTYTMLYTMPGIPSIYYGSEMGIEGMKKNGSDAALRPCIELDKQIQNTKLTKHIEKLGLFKQSLPVLSFGDYQQVYLTNEQFVFSRTYLQQHFYAAFNTSEYDVEIHFTCKEKTLLNLWDDTIYNPENDTLTLSIPSKSSLLLINDKHSDVQKTTNQNNTKPSQITSIPIGLYEHFKGKQYRVLHIAKHSETEEAYVVYQQMYGNKEIWIRPLSMFIETIDKNGEKIPRFKYIGE</sequence>
<evidence type="ECO:0000313" key="4">
    <source>
        <dbReference type="EMBL" id="BBK22306.1"/>
    </source>
</evidence>
<dbReference type="GO" id="GO:0016798">
    <property type="term" value="F:hydrolase activity, acting on glycosyl bonds"/>
    <property type="evidence" value="ECO:0007669"/>
    <property type="project" value="UniProtKB-KW"/>
</dbReference>
<name>A0A6N4TGI4_9FIRM</name>
<dbReference type="InterPro" id="IPR023387">
    <property type="entry name" value="DUF1653-like_dom"/>
</dbReference>
<evidence type="ECO:0000256" key="2">
    <source>
        <dbReference type="ARBA" id="ARBA00023295"/>
    </source>
</evidence>
<dbReference type="Gene3D" id="2.30.30.320">
    <property type="entry name" value="DUF1653-like domain"/>
    <property type="match status" value="1"/>
</dbReference>
<dbReference type="SUPFAM" id="SSF51445">
    <property type="entry name" value="(Trans)glycosidases"/>
    <property type="match status" value="1"/>
</dbReference>
<gene>
    <name evidence="4" type="ORF">Aargi30884_12090</name>
</gene>
<dbReference type="InterPro" id="IPR006047">
    <property type="entry name" value="GH13_cat_dom"/>
</dbReference>
<evidence type="ECO:0000259" key="3">
    <source>
        <dbReference type="SMART" id="SM00642"/>
    </source>
</evidence>
<keyword evidence="5" id="KW-1185">Reference proteome</keyword>
<dbReference type="EMBL" id="AP019695">
    <property type="protein sequence ID" value="BBK22306.1"/>
    <property type="molecule type" value="Genomic_DNA"/>
</dbReference>
<feature type="domain" description="Glycosyl hydrolase family 13 catalytic" evidence="3">
    <location>
        <begin position="28"/>
        <end position="358"/>
    </location>
</feature>
<dbReference type="KEGG" id="aarg:Aargi30884_12090"/>
<dbReference type="SUPFAM" id="SSF51011">
    <property type="entry name" value="Glycosyl hydrolase domain"/>
    <property type="match status" value="1"/>
</dbReference>
<dbReference type="CDD" id="cd11353">
    <property type="entry name" value="AmyAc_euk_bac_CMD_like"/>
    <property type="match status" value="1"/>
</dbReference>